<evidence type="ECO:0000313" key="2">
    <source>
        <dbReference type="Proteomes" id="UP000266385"/>
    </source>
</evidence>
<protein>
    <recommendedName>
        <fullName evidence="3">Alginate export domain-containing protein</fullName>
    </recommendedName>
</protein>
<comment type="caution">
    <text evidence="1">The sequence shown here is derived from an EMBL/GenBank/DDBJ whole genome shotgun (WGS) entry which is preliminary data.</text>
</comment>
<dbReference type="Proteomes" id="UP000266385">
    <property type="component" value="Unassembled WGS sequence"/>
</dbReference>
<proteinExistence type="predicted"/>
<evidence type="ECO:0008006" key="3">
    <source>
        <dbReference type="Google" id="ProtNLM"/>
    </source>
</evidence>
<dbReference type="EMBL" id="QWFX01000016">
    <property type="protein sequence ID" value="RIJ26497.1"/>
    <property type="molecule type" value="Genomic_DNA"/>
</dbReference>
<accession>A0A399R985</accession>
<reference evidence="1 2" key="1">
    <citation type="submission" date="2018-08" db="EMBL/GenBank/DDBJ databases">
        <title>Henriciella mobilis sp. nov., isolated from seawater.</title>
        <authorList>
            <person name="Cheng H."/>
            <person name="Wu Y.-H."/>
            <person name="Xu X.-W."/>
            <person name="Guo L.-L."/>
        </authorList>
    </citation>
    <scope>NUCLEOTIDE SEQUENCE [LARGE SCALE GENOMIC DNA]</scope>
    <source>
        <strain evidence="1 2">JN25</strain>
    </source>
</reference>
<dbReference type="SUPFAM" id="SSF56935">
    <property type="entry name" value="Porins"/>
    <property type="match status" value="1"/>
</dbReference>
<name>A0A399R985_9PROT</name>
<evidence type="ECO:0000313" key="1">
    <source>
        <dbReference type="EMBL" id="RIJ26497.1"/>
    </source>
</evidence>
<organism evidence="1 2">
    <name type="scientific">Henriciella mobilis</name>
    <dbReference type="NCBI Taxonomy" id="2305467"/>
    <lineage>
        <taxon>Bacteria</taxon>
        <taxon>Pseudomonadati</taxon>
        <taxon>Pseudomonadota</taxon>
        <taxon>Alphaproteobacteria</taxon>
        <taxon>Hyphomonadales</taxon>
        <taxon>Hyphomonadaceae</taxon>
        <taxon>Henriciella</taxon>
    </lineage>
</organism>
<gene>
    <name evidence="1" type="ORF">D1223_16080</name>
</gene>
<dbReference type="AlphaFoldDB" id="A0A399R985"/>
<sequence length="458" mass="49242">MMRNLKADTYTPHSHVRAHCPRGPACRTALLSIIGLGVAALPAMAQINLYDSDVVAIDVGLDAATVVFAQSNPWFGEPEANIGVDTSTWAEFAVEPQLYLTLKNVFGGELSAGLSAVGTKTYGESAEGFAAGISDPGKATLEKLYVGWKAELGEDDFFEVIGGDFDYEIGTGFLIKDGGRDGGDRGGFYLGARSASRSSGLVRLKQGDLLLEGFWLGNNPGRAGIKAHVGGVNAEYDISERASIGATYVEVAHFDDPVTANTAEELKTYDVRAAIDVSDRLTFSGEYALQEGAGFYEGQGGYLQGRYKLDSLPFEPTITYRYAVVTGDDPSTPQNEEFVPLAYGFTDYGQWYQGEITGNWIFGNSNQKTHMVKGSATLTDTVSLTASWLNFTLDEPGQIGVDDEAFGDEVDIFLDWQATDRLFLSAAAAVMVPGDGAKQFTGGDETWSHFMLYASVAF</sequence>
<keyword evidence="2" id="KW-1185">Reference proteome</keyword>